<dbReference type="NCBIfam" id="TIGR00399">
    <property type="entry name" value="metG_C_term"/>
    <property type="match status" value="1"/>
</dbReference>
<feature type="domain" description="TRNA-binding" evidence="18">
    <location>
        <begin position="519"/>
        <end position="621"/>
    </location>
</feature>
<dbReference type="Pfam" id="PF01588">
    <property type="entry name" value="tRNA_bind"/>
    <property type="match status" value="1"/>
</dbReference>
<dbReference type="Gene3D" id="2.40.50.140">
    <property type="entry name" value="Nucleic acid-binding proteins"/>
    <property type="match status" value="1"/>
</dbReference>
<dbReference type="PANTHER" id="PTHR43326">
    <property type="entry name" value="METHIONYL-TRNA SYNTHETASE"/>
    <property type="match status" value="1"/>
</dbReference>
<evidence type="ECO:0000256" key="6">
    <source>
        <dbReference type="ARBA" id="ARBA00022555"/>
    </source>
</evidence>
<accession>F2LWP8</accession>
<feature type="coiled-coil region" evidence="17">
    <location>
        <begin position="489"/>
        <end position="519"/>
    </location>
</feature>
<dbReference type="InterPro" id="IPR033911">
    <property type="entry name" value="MetRS_core"/>
</dbReference>
<reference evidence="20" key="2">
    <citation type="submission" date="2011-03" db="EMBL/GenBank/DDBJ databases">
        <title>The complete genome of Hippea maritima DSM 10411.</title>
        <authorList>
            <consortium name="US DOE Joint Genome Institute (JGI-PGF)"/>
            <person name="Lucas S."/>
            <person name="Copeland A."/>
            <person name="Lapidus A."/>
            <person name="Bruce D."/>
            <person name="Goodwin L."/>
            <person name="Pitluck S."/>
            <person name="Peters L."/>
            <person name="Kyrpides N."/>
            <person name="Mavromatis K."/>
            <person name="Pagani I."/>
            <person name="Ivanova N."/>
            <person name="Mikhailova N."/>
            <person name="Lu M."/>
            <person name="Detter J.C."/>
            <person name="Tapia R."/>
            <person name="Han C."/>
            <person name="Land M."/>
            <person name="Hauser L."/>
            <person name="Markowitz V."/>
            <person name="Cheng J.-F."/>
            <person name="Hugenholtz P."/>
            <person name="Woyke T."/>
            <person name="Wu D."/>
            <person name="Spring S."/>
            <person name="Schroeder M."/>
            <person name="Brambilla E."/>
            <person name="Klenk H.-P."/>
            <person name="Eisen J.A."/>
        </authorList>
    </citation>
    <scope>NUCLEOTIDE SEQUENCE [LARGE SCALE GENOMIC DNA]</scope>
    <source>
        <strain evidence="20">ATCC 700847 / DSM 10411 / MH2</strain>
    </source>
</reference>
<keyword evidence="8 16" id="KW-0479">Metal-binding</keyword>
<evidence type="ECO:0000256" key="14">
    <source>
        <dbReference type="ARBA" id="ARBA00023146"/>
    </source>
</evidence>
<comment type="subcellular location">
    <subcellularLocation>
        <location evidence="2 16">Cytoplasm</location>
    </subcellularLocation>
</comment>
<dbReference type="CDD" id="cd00814">
    <property type="entry name" value="MetRS_core"/>
    <property type="match status" value="1"/>
</dbReference>
<dbReference type="STRING" id="760142.Hipma_0043"/>
<keyword evidence="13 16" id="KW-0648">Protein biosynthesis</keyword>
<feature type="binding site" evidence="16">
    <location>
        <position position="147"/>
    </location>
    <ligand>
        <name>Zn(2+)</name>
        <dbReference type="ChEBI" id="CHEBI:29105"/>
    </ligand>
</feature>
<dbReference type="AlphaFoldDB" id="F2LWP8"/>
<dbReference type="SUPFAM" id="SSF50249">
    <property type="entry name" value="Nucleic acid-binding proteins"/>
    <property type="match status" value="1"/>
</dbReference>
<evidence type="ECO:0000256" key="10">
    <source>
        <dbReference type="ARBA" id="ARBA00022833"/>
    </source>
</evidence>
<evidence type="ECO:0000256" key="11">
    <source>
        <dbReference type="ARBA" id="ARBA00022840"/>
    </source>
</evidence>
<comment type="subunit">
    <text evidence="4 16">Homodimer.</text>
</comment>
<evidence type="ECO:0000256" key="17">
    <source>
        <dbReference type="SAM" id="Coils"/>
    </source>
</evidence>
<dbReference type="PROSITE" id="PS50886">
    <property type="entry name" value="TRBD"/>
    <property type="match status" value="1"/>
</dbReference>
<keyword evidence="10 16" id="KW-0862">Zinc</keyword>
<dbReference type="InterPro" id="IPR023457">
    <property type="entry name" value="Met-tRNA_synth_2"/>
</dbReference>
<dbReference type="HAMAP" id="MF_01228">
    <property type="entry name" value="Met_tRNA_synth_type2"/>
    <property type="match status" value="1"/>
</dbReference>
<dbReference type="RefSeq" id="WP_013681071.1">
    <property type="nucleotide sequence ID" value="NC_015318.1"/>
</dbReference>
<dbReference type="eggNOG" id="COG0143">
    <property type="taxonomic scope" value="Bacteria"/>
</dbReference>
<dbReference type="Pfam" id="PF01406">
    <property type="entry name" value="tRNA-synt_1e"/>
    <property type="match status" value="1"/>
</dbReference>
<dbReference type="SUPFAM" id="SSF52374">
    <property type="entry name" value="Nucleotidylyl transferase"/>
    <property type="match status" value="1"/>
</dbReference>
<dbReference type="InterPro" id="IPR014758">
    <property type="entry name" value="Met-tRNA_synth"/>
</dbReference>
<proteinExistence type="inferred from homology"/>
<evidence type="ECO:0000256" key="3">
    <source>
        <dbReference type="ARBA" id="ARBA00006590"/>
    </source>
</evidence>
<dbReference type="InterPro" id="IPR015413">
    <property type="entry name" value="Methionyl/Leucyl_tRNA_Synth"/>
</dbReference>
<dbReference type="InterPro" id="IPR012340">
    <property type="entry name" value="NA-bd_OB-fold"/>
</dbReference>
<gene>
    <name evidence="16" type="primary">metG</name>
    <name evidence="19" type="ordered locus">Hipma_0043</name>
</gene>
<dbReference type="HOGENOM" id="CLU_009710_9_4_7"/>
<comment type="catalytic activity">
    <reaction evidence="15 16">
        <text>tRNA(Met) + L-methionine + ATP = L-methionyl-tRNA(Met) + AMP + diphosphate</text>
        <dbReference type="Rhea" id="RHEA:13481"/>
        <dbReference type="Rhea" id="RHEA-COMP:9667"/>
        <dbReference type="Rhea" id="RHEA-COMP:9698"/>
        <dbReference type="ChEBI" id="CHEBI:30616"/>
        <dbReference type="ChEBI" id="CHEBI:33019"/>
        <dbReference type="ChEBI" id="CHEBI:57844"/>
        <dbReference type="ChEBI" id="CHEBI:78442"/>
        <dbReference type="ChEBI" id="CHEBI:78530"/>
        <dbReference type="ChEBI" id="CHEBI:456215"/>
        <dbReference type="EC" id="6.1.1.10"/>
    </reaction>
</comment>
<dbReference type="Gene3D" id="2.170.220.10">
    <property type="match status" value="1"/>
</dbReference>
<keyword evidence="5 16" id="KW-0963">Cytoplasm</keyword>
<sequence>MKKYYITTPIYYVNDVPHIGHSYTTLAADTLARYKRLLGEDVFFLTGTDEHGQKIQKAAKSANTTPKQLADRVVENFKKLWKKLDITNNFFVRTTDDYHQKCVQEAFEYIYKKGDIYKGEYEGWYCIPCESYYSEIEIGENKTCPVCGRKLDLVKEESYFFKLSAYQDRLLEFYENNPDFVLPQTRYNEIKSFVKMGLKDLSITRTSFDWGIPVPFDDKHVIYVWFDALLNYVSAIGCRKGDFDDIWPADVHFVGKDILRFHAVYWPAFLMALDLPLPKHVVAHGWWTVDGKKMSKSLGNVVDPNEMIEKYPRDAYRYFLLRNVPFGLDGDFSEKELIERINSDLVNDFGNLLNRSLTMMEKYSKGNIRRPSAINDDSLSILAKETFKKVEDSLKVFRFDEALIAIFDFIKSANKYIAQKEPWSLKKQGKQDELDEVLYNLYASLKFISGIISPFLPDAANKMQDMLNLEKDKTVEFYLDFYNVEEAKIKKAGMLFERIEEKKEEKEEELRDKRISIEEFFNVDLRVARVLEAENVEKSKKLLKLKIDIGEDKPRTLVAGLKEFYKPEDLVGKLIIVVANLKPAKLMGIESNGMLLAAKDDSGKPVILTPSETVKPGAKIS</sequence>
<evidence type="ECO:0000256" key="12">
    <source>
        <dbReference type="ARBA" id="ARBA00022884"/>
    </source>
</evidence>
<dbReference type="InterPro" id="IPR009080">
    <property type="entry name" value="tRNAsynth_Ia_anticodon-bd"/>
</dbReference>
<dbReference type="FunCoup" id="F2LWP8">
    <property type="interactions" value="426"/>
</dbReference>
<evidence type="ECO:0000313" key="20">
    <source>
        <dbReference type="Proteomes" id="UP000008139"/>
    </source>
</evidence>
<dbReference type="FunFam" id="2.40.50.140:FF:000042">
    <property type="entry name" value="Methionine--tRNA ligase"/>
    <property type="match status" value="1"/>
</dbReference>
<dbReference type="InterPro" id="IPR002547">
    <property type="entry name" value="tRNA-bd_dom"/>
</dbReference>
<keyword evidence="12 16" id="KW-0694">RNA-binding</keyword>
<evidence type="ECO:0000256" key="7">
    <source>
        <dbReference type="ARBA" id="ARBA00022598"/>
    </source>
</evidence>
<keyword evidence="6 16" id="KW-0820">tRNA-binding</keyword>
<dbReference type="KEGG" id="hmr:Hipma_0043"/>
<dbReference type="GO" id="GO:0005524">
    <property type="term" value="F:ATP binding"/>
    <property type="evidence" value="ECO:0007669"/>
    <property type="project" value="UniProtKB-UniRule"/>
</dbReference>
<dbReference type="GO" id="GO:0006431">
    <property type="term" value="P:methionyl-tRNA aminoacylation"/>
    <property type="evidence" value="ECO:0007669"/>
    <property type="project" value="UniProtKB-UniRule"/>
</dbReference>
<dbReference type="InterPro" id="IPR032678">
    <property type="entry name" value="tRNA-synt_1_cat_dom"/>
</dbReference>
<dbReference type="eggNOG" id="COG0073">
    <property type="taxonomic scope" value="Bacteria"/>
</dbReference>
<keyword evidence="7 16" id="KW-0436">Ligase</keyword>
<evidence type="ECO:0000256" key="5">
    <source>
        <dbReference type="ARBA" id="ARBA00022490"/>
    </source>
</evidence>
<dbReference type="InterPro" id="IPR004495">
    <property type="entry name" value="Met-tRNA-synth_bsu_C"/>
</dbReference>
<evidence type="ECO:0000256" key="9">
    <source>
        <dbReference type="ARBA" id="ARBA00022741"/>
    </source>
</evidence>
<evidence type="ECO:0000256" key="1">
    <source>
        <dbReference type="ARBA" id="ARBA00003314"/>
    </source>
</evidence>
<dbReference type="InterPro" id="IPR013155">
    <property type="entry name" value="M/V/L/I-tRNA-synth_anticd-bd"/>
</dbReference>
<comment type="similarity">
    <text evidence="3 16">Belongs to the class-I aminoacyl-tRNA synthetase family. MetG type 2A subfamily.</text>
</comment>
<dbReference type="Gene3D" id="1.10.730.10">
    <property type="entry name" value="Isoleucyl-tRNA Synthetase, Domain 1"/>
    <property type="match status" value="1"/>
</dbReference>
<comment type="cofactor">
    <cofactor evidence="16">
        <name>Zn(2+)</name>
        <dbReference type="ChEBI" id="CHEBI:29105"/>
    </cofactor>
    <text evidence="16">Binds 1 zinc ion per subunit.</text>
</comment>
<name>F2LWP8_HIPMA</name>
<keyword evidence="14 16" id="KW-0030">Aminoacyl-tRNA synthetase</keyword>
<reference evidence="19 20" key="1">
    <citation type="journal article" date="2011" name="Stand. Genomic Sci.">
        <title>Complete genome sequence of the thermophilic sulfur-reducer Hippea maritima type strain (MH(2)).</title>
        <authorList>
            <person name="Huntemann M."/>
            <person name="Lu M."/>
            <person name="Nolan M."/>
            <person name="Lapidus A."/>
            <person name="Lucas S."/>
            <person name="Hammon N."/>
            <person name="Deshpande S."/>
            <person name="Cheng J.F."/>
            <person name="Tapia R."/>
            <person name="Han C."/>
            <person name="Goodwin L."/>
            <person name="Pitluck S."/>
            <person name="Liolios K."/>
            <person name="Pagani I."/>
            <person name="Ivanova N."/>
            <person name="Ovchinikova G."/>
            <person name="Pati A."/>
            <person name="Chen A."/>
            <person name="Palaniappan K."/>
            <person name="Land M."/>
            <person name="Hauser L."/>
            <person name="Jeffries C.D."/>
            <person name="Detter J.C."/>
            <person name="Brambilla E.M."/>
            <person name="Rohde M."/>
            <person name="Spring S."/>
            <person name="Goker M."/>
            <person name="Woyke T."/>
            <person name="Bristow J."/>
            <person name="Eisen J.A."/>
            <person name="Markowitz V."/>
            <person name="Hugenholtz P."/>
            <person name="Kyrpides N.C."/>
            <person name="Klenk H.P."/>
            <person name="Mavromatis K."/>
        </authorList>
    </citation>
    <scope>NUCLEOTIDE SEQUENCE [LARGE SCALE GENOMIC DNA]</scope>
    <source>
        <strain evidence="20">ATCC 700847 / DSM 10411 / MH2</strain>
    </source>
</reference>
<keyword evidence="11 16" id="KW-0067">ATP-binding</keyword>
<evidence type="ECO:0000256" key="13">
    <source>
        <dbReference type="ARBA" id="ARBA00022917"/>
    </source>
</evidence>
<feature type="binding site" evidence="16">
    <location>
        <position position="144"/>
    </location>
    <ligand>
        <name>Zn(2+)</name>
        <dbReference type="ChEBI" id="CHEBI:29105"/>
    </ligand>
</feature>
<keyword evidence="20" id="KW-1185">Reference proteome</keyword>
<feature type="binding site" evidence="16">
    <location>
        <position position="129"/>
    </location>
    <ligand>
        <name>Zn(2+)</name>
        <dbReference type="ChEBI" id="CHEBI:29105"/>
    </ligand>
</feature>
<evidence type="ECO:0000256" key="4">
    <source>
        <dbReference type="ARBA" id="ARBA00011738"/>
    </source>
</evidence>
<evidence type="ECO:0000259" key="18">
    <source>
        <dbReference type="PROSITE" id="PS50886"/>
    </source>
</evidence>
<keyword evidence="9 16" id="KW-0547">Nucleotide-binding</keyword>
<evidence type="ECO:0000256" key="8">
    <source>
        <dbReference type="ARBA" id="ARBA00022723"/>
    </source>
</evidence>
<dbReference type="InParanoid" id="F2LWP8"/>
<dbReference type="Gene3D" id="3.40.50.620">
    <property type="entry name" value="HUPs"/>
    <property type="match status" value="1"/>
</dbReference>
<dbReference type="CDD" id="cd02800">
    <property type="entry name" value="tRNA_bind_EcMetRS_like"/>
    <property type="match status" value="1"/>
</dbReference>
<dbReference type="Pfam" id="PF08264">
    <property type="entry name" value="Anticodon_1"/>
    <property type="match status" value="1"/>
</dbReference>
<dbReference type="EC" id="6.1.1.10" evidence="16"/>
<evidence type="ECO:0000313" key="19">
    <source>
        <dbReference type="EMBL" id="AEA33026.1"/>
    </source>
</evidence>
<protein>
    <recommendedName>
        <fullName evidence="16">Methionine--tRNA ligase</fullName>
        <ecNumber evidence="16">6.1.1.10</ecNumber>
    </recommendedName>
    <alternativeName>
        <fullName evidence="16">Methionyl-tRNA synthetase</fullName>
        <shortName evidence="16">MetRS</shortName>
    </alternativeName>
</protein>
<feature type="short sequence motif" description="'HIGH' region" evidence="16">
    <location>
        <begin position="11"/>
        <end position="21"/>
    </location>
</feature>
<dbReference type="GO" id="GO:0004825">
    <property type="term" value="F:methionine-tRNA ligase activity"/>
    <property type="evidence" value="ECO:0007669"/>
    <property type="project" value="UniProtKB-UniRule"/>
</dbReference>
<feature type="binding site" evidence="16">
    <location>
        <position position="292"/>
    </location>
    <ligand>
        <name>ATP</name>
        <dbReference type="ChEBI" id="CHEBI:30616"/>
    </ligand>
</feature>
<evidence type="ECO:0000256" key="16">
    <source>
        <dbReference type="HAMAP-Rule" id="MF_01228"/>
    </source>
</evidence>
<dbReference type="Proteomes" id="UP000008139">
    <property type="component" value="Chromosome"/>
</dbReference>
<dbReference type="Pfam" id="PF09334">
    <property type="entry name" value="tRNA-synt_1g"/>
    <property type="match status" value="1"/>
</dbReference>
<evidence type="ECO:0000256" key="2">
    <source>
        <dbReference type="ARBA" id="ARBA00004496"/>
    </source>
</evidence>
<dbReference type="NCBIfam" id="TIGR00398">
    <property type="entry name" value="metG"/>
    <property type="match status" value="1"/>
</dbReference>
<organism evidence="19 20">
    <name type="scientific">Hippea maritima (strain ATCC 700847 / DSM 10411 / MH2)</name>
    <dbReference type="NCBI Taxonomy" id="760142"/>
    <lineage>
        <taxon>Bacteria</taxon>
        <taxon>Pseudomonadati</taxon>
        <taxon>Campylobacterota</taxon>
        <taxon>Desulfurellia</taxon>
        <taxon>Desulfurellales</taxon>
        <taxon>Hippeaceae</taxon>
        <taxon>Hippea</taxon>
    </lineage>
</organism>
<dbReference type="FunFam" id="2.170.220.10:FF:000002">
    <property type="entry name" value="Methionine--tRNA ligase"/>
    <property type="match status" value="1"/>
</dbReference>
<dbReference type="PRINTS" id="PR01041">
    <property type="entry name" value="TRNASYNTHMET"/>
</dbReference>
<dbReference type="InterPro" id="IPR014729">
    <property type="entry name" value="Rossmann-like_a/b/a_fold"/>
</dbReference>
<dbReference type="NCBIfam" id="NF008900">
    <property type="entry name" value="PRK12267.1"/>
    <property type="match status" value="1"/>
</dbReference>
<dbReference type="PANTHER" id="PTHR43326:SF1">
    <property type="entry name" value="METHIONINE--TRNA LIGASE, MITOCHONDRIAL"/>
    <property type="match status" value="1"/>
</dbReference>
<keyword evidence="17" id="KW-0175">Coiled coil</keyword>
<feature type="short sequence motif" description="'KMSKS' region" evidence="16">
    <location>
        <begin position="293"/>
        <end position="297"/>
    </location>
</feature>
<dbReference type="SUPFAM" id="SSF47323">
    <property type="entry name" value="Anticodon-binding domain of a subclass of class I aminoacyl-tRNA synthetases"/>
    <property type="match status" value="1"/>
</dbReference>
<comment type="function">
    <text evidence="1 16">Is required not only for elongation of protein synthesis but also for the initiation of all mRNA translation through initiator tRNA(fMet) aminoacylation.</text>
</comment>
<dbReference type="GO" id="GO:0005737">
    <property type="term" value="C:cytoplasm"/>
    <property type="evidence" value="ECO:0007669"/>
    <property type="project" value="UniProtKB-SubCell"/>
</dbReference>
<dbReference type="EMBL" id="CP002606">
    <property type="protein sequence ID" value="AEA33026.1"/>
    <property type="molecule type" value="Genomic_DNA"/>
</dbReference>
<dbReference type="GO" id="GO:0000049">
    <property type="term" value="F:tRNA binding"/>
    <property type="evidence" value="ECO:0007669"/>
    <property type="project" value="UniProtKB-UniRule"/>
</dbReference>
<dbReference type="InterPro" id="IPR041872">
    <property type="entry name" value="Anticodon_Met"/>
</dbReference>
<evidence type="ECO:0000256" key="15">
    <source>
        <dbReference type="ARBA" id="ARBA00047364"/>
    </source>
</evidence>
<feature type="binding site" evidence="16">
    <location>
        <position position="126"/>
    </location>
    <ligand>
        <name>Zn(2+)</name>
        <dbReference type="ChEBI" id="CHEBI:29105"/>
    </ligand>
</feature>
<dbReference type="CDD" id="cd07957">
    <property type="entry name" value="Anticodon_Ia_Met"/>
    <property type="match status" value="1"/>
</dbReference>
<dbReference type="GO" id="GO:0046872">
    <property type="term" value="F:metal ion binding"/>
    <property type="evidence" value="ECO:0007669"/>
    <property type="project" value="UniProtKB-KW"/>
</dbReference>